<evidence type="ECO:0000313" key="7">
    <source>
        <dbReference type="Proteomes" id="UP001141933"/>
    </source>
</evidence>
<dbReference type="InterPro" id="IPR024607">
    <property type="entry name" value="Sulfatase_CS"/>
</dbReference>
<name>A0ABT4PJQ0_9BACT</name>
<keyword evidence="7" id="KW-1185">Reference proteome</keyword>
<dbReference type="CDD" id="cd16143">
    <property type="entry name" value="ARS_like"/>
    <property type="match status" value="1"/>
</dbReference>
<comment type="caution">
    <text evidence="6">The sequence shown here is derived from an EMBL/GenBank/DDBJ whole genome shotgun (WGS) entry which is preliminary data.</text>
</comment>
<keyword evidence="4" id="KW-0106">Calcium</keyword>
<evidence type="ECO:0000313" key="6">
    <source>
        <dbReference type="EMBL" id="MCZ8373292.1"/>
    </source>
</evidence>
<comment type="similarity">
    <text evidence="1">Belongs to the sulfatase family.</text>
</comment>
<proteinExistence type="inferred from homology"/>
<keyword evidence="2" id="KW-0479">Metal-binding</keyword>
<evidence type="ECO:0000259" key="5">
    <source>
        <dbReference type="Pfam" id="PF00884"/>
    </source>
</evidence>
<dbReference type="InterPro" id="IPR017850">
    <property type="entry name" value="Alkaline_phosphatase_core_sf"/>
</dbReference>
<dbReference type="InterPro" id="IPR050738">
    <property type="entry name" value="Sulfatase"/>
</dbReference>
<dbReference type="Gene3D" id="3.30.1120.10">
    <property type="match status" value="1"/>
</dbReference>
<gene>
    <name evidence="6" type="ORF">O6P32_11335</name>
</gene>
<dbReference type="Pfam" id="PF00884">
    <property type="entry name" value="Sulfatase"/>
    <property type="match status" value="1"/>
</dbReference>
<protein>
    <submittedName>
        <fullName evidence="6">Arylsulfatase</fullName>
    </submittedName>
</protein>
<organism evidence="6 7">
    <name type="scientific">Phocaeicola acetigenes</name>
    <dbReference type="NCBI Taxonomy" id="3016083"/>
    <lineage>
        <taxon>Bacteria</taxon>
        <taxon>Pseudomonadati</taxon>
        <taxon>Bacteroidota</taxon>
        <taxon>Bacteroidia</taxon>
        <taxon>Bacteroidales</taxon>
        <taxon>Bacteroidaceae</taxon>
        <taxon>Phocaeicola</taxon>
    </lineage>
</organism>
<dbReference type="InterPro" id="IPR000917">
    <property type="entry name" value="Sulfatase_N"/>
</dbReference>
<dbReference type="Gene3D" id="3.40.720.10">
    <property type="entry name" value="Alkaline Phosphatase, subunit A"/>
    <property type="match status" value="1"/>
</dbReference>
<evidence type="ECO:0000256" key="1">
    <source>
        <dbReference type="ARBA" id="ARBA00008779"/>
    </source>
</evidence>
<evidence type="ECO:0000256" key="3">
    <source>
        <dbReference type="ARBA" id="ARBA00022801"/>
    </source>
</evidence>
<keyword evidence="3" id="KW-0378">Hydrolase</keyword>
<dbReference type="PROSITE" id="PS00149">
    <property type="entry name" value="SULFATASE_2"/>
    <property type="match status" value="1"/>
</dbReference>
<evidence type="ECO:0000256" key="4">
    <source>
        <dbReference type="ARBA" id="ARBA00022837"/>
    </source>
</evidence>
<sequence>MNINIFYTTAFLSLVGTEIAAQTQETGLNVVYILADDMGYGDISAYNPESKIHTPVLDSLAASGIMFTDAHSNSSVSTPTRYGTLTGRYTFRSKLKKEVLTGYSSPLIEPGRETVASFLQRNGYQTACIGKWHLGLNWTRKDQSKPLYTGSEWDLEDTSNVDYEAEITGGPTDCGFDYSCILPASLDMSPYLYIENGKATAPVNQYTEDYADKSIRGLHYRHGDVAADFRHEDCLSYFTEKAENYIQKASKEDKPYFLYFALTAPHSPWMVDEAFRGRSKAGAYGDFVCMVDETVRRICEVVKKSGEAEKTLIIFTSDNGAMWSEEDIAETGHRANGRWSGKKSDLWEGGHRVPLIVSCPQVVDSGKQSDALVCSTDLFATMAEMIQQRVPAGAAEDSFSYWKVLSEGDNQGSCRQSLVYHSDKGYFALRKGEWVLLDCKGSGGWTLPEEDVKDTQSVQLYNLDQDYKQHHNVAEMYPELVKSMKKELDKIENESR</sequence>
<evidence type="ECO:0000256" key="2">
    <source>
        <dbReference type="ARBA" id="ARBA00022723"/>
    </source>
</evidence>
<feature type="domain" description="Sulfatase N-terminal" evidence="5">
    <location>
        <begin position="29"/>
        <end position="384"/>
    </location>
</feature>
<accession>A0ABT4PJQ0</accession>
<dbReference type="EMBL" id="JAPZVM010000010">
    <property type="protein sequence ID" value="MCZ8373292.1"/>
    <property type="molecule type" value="Genomic_DNA"/>
</dbReference>
<dbReference type="PANTHER" id="PTHR42693">
    <property type="entry name" value="ARYLSULFATASE FAMILY MEMBER"/>
    <property type="match status" value="1"/>
</dbReference>
<dbReference type="PANTHER" id="PTHR42693:SF53">
    <property type="entry name" value="ENDO-4-O-SULFATASE"/>
    <property type="match status" value="1"/>
</dbReference>
<reference evidence="6" key="1">
    <citation type="submission" date="2022-12" db="EMBL/GenBank/DDBJ databases">
        <title>Phocaeicola acetigenes sp. nov., isolated feces from a healthy human.</title>
        <authorList>
            <person name="Do H."/>
            <person name="Ha Y.B."/>
            <person name="Kim J.-S."/>
            <person name="Suh M.K."/>
            <person name="Kim H.S."/>
            <person name="Lee J.-S."/>
        </authorList>
    </citation>
    <scope>NUCLEOTIDE SEQUENCE</scope>
    <source>
        <strain evidence="6">KGMB11183</strain>
    </source>
</reference>
<dbReference type="Proteomes" id="UP001141933">
    <property type="component" value="Unassembled WGS sequence"/>
</dbReference>
<dbReference type="SUPFAM" id="SSF53649">
    <property type="entry name" value="Alkaline phosphatase-like"/>
    <property type="match status" value="1"/>
</dbReference>
<dbReference type="RefSeq" id="WP_269878606.1">
    <property type="nucleotide sequence ID" value="NZ_JAPZVM010000010.1"/>
</dbReference>